<comment type="caution">
    <text evidence="3">The sequence shown here is derived from an EMBL/GenBank/DDBJ whole genome shotgun (WGS) entry which is preliminary data.</text>
</comment>
<feature type="transmembrane region" description="Helical" evidence="2">
    <location>
        <begin position="85"/>
        <end position="109"/>
    </location>
</feature>
<evidence type="ECO:0000256" key="2">
    <source>
        <dbReference type="SAM" id="Phobius"/>
    </source>
</evidence>
<keyword evidence="2" id="KW-0472">Membrane</keyword>
<keyword evidence="2" id="KW-0812">Transmembrane</keyword>
<feature type="transmembrane region" description="Helical" evidence="2">
    <location>
        <begin position="163"/>
        <end position="185"/>
    </location>
</feature>
<feature type="transmembrane region" description="Helical" evidence="2">
    <location>
        <begin position="15"/>
        <end position="39"/>
    </location>
</feature>
<feature type="transmembrane region" description="Helical" evidence="2">
    <location>
        <begin position="215"/>
        <end position="234"/>
    </location>
</feature>
<keyword evidence="4" id="KW-1185">Reference proteome</keyword>
<organism evidence="3 4">
    <name type="scientific">Jimgerdemannia flammicorona</name>
    <dbReference type="NCBI Taxonomy" id="994334"/>
    <lineage>
        <taxon>Eukaryota</taxon>
        <taxon>Fungi</taxon>
        <taxon>Fungi incertae sedis</taxon>
        <taxon>Mucoromycota</taxon>
        <taxon>Mucoromycotina</taxon>
        <taxon>Endogonomycetes</taxon>
        <taxon>Endogonales</taxon>
        <taxon>Endogonaceae</taxon>
        <taxon>Jimgerdemannia</taxon>
    </lineage>
</organism>
<feature type="transmembrane region" description="Helical" evidence="2">
    <location>
        <begin position="121"/>
        <end position="151"/>
    </location>
</feature>
<protein>
    <submittedName>
        <fullName evidence="3">Uncharacterized protein</fullName>
    </submittedName>
</protein>
<dbReference type="Proteomes" id="UP000274822">
    <property type="component" value="Unassembled WGS sequence"/>
</dbReference>
<name>A0A433QEV4_9FUNG</name>
<evidence type="ECO:0000313" key="3">
    <source>
        <dbReference type="EMBL" id="RUS28322.1"/>
    </source>
</evidence>
<sequence>MDRKQDTPQDVKDQYFWIALAVCIIGFVIQLIITLTPLMPSDNSMLPKPPPLSLLLPYQNDIFYNDIVEVLYNDFHIYPDISQPIWSTNVILCLASNALYAVFSLLYVLCIQIRFRGLRVILVYPAVVDHVMLGVTILVWSSTIFVALIIYTSQRFVLCGTLSGVWTFYMLVIDIVLSGISIWKIRKAYLKAQKRYSKGLDIEAIERNALSKKTFFRFTLLYVFLWACTIIFMATESLTQGTVESDSLGRWRPIAKTRNSDIIREPEDVPLGTYSNDQKRKDSAQKEQSTSIDTTLLSPSYNSTRQL</sequence>
<feature type="region of interest" description="Disordered" evidence="1">
    <location>
        <begin position="267"/>
        <end position="307"/>
    </location>
</feature>
<accession>A0A433QEV4</accession>
<gene>
    <name evidence="3" type="ORF">BC938DRAFT_482026</name>
</gene>
<evidence type="ECO:0000313" key="4">
    <source>
        <dbReference type="Proteomes" id="UP000274822"/>
    </source>
</evidence>
<proteinExistence type="predicted"/>
<reference evidence="3 4" key="1">
    <citation type="journal article" date="2018" name="New Phytol.">
        <title>Phylogenomics of Endogonaceae and evolution of mycorrhizas within Mucoromycota.</title>
        <authorList>
            <person name="Chang Y."/>
            <person name="Desiro A."/>
            <person name="Na H."/>
            <person name="Sandor L."/>
            <person name="Lipzen A."/>
            <person name="Clum A."/>
            <person name="Barry K."/>
            <person name="Grigoriev I.V."/>
            <person name="Martin F.M."/>
            <person name="Stajich J.E."/>
            <person name="Smith M.E."/>
            <person name="Bonito G."/>
            <person name="Spatafora J.W."/>
        </authorList>
    </citation>
    <scope>NUCLEOTIDE SEQUENCE [LARGE SCALE GENOMIC DNA]</scope>
    <source>
        <strain evidence="3 4">AD002</strain>
    </source>
</reference>
<keyword evidence="2" id="KW-1133">Transmembrane helix</keyword>
<dbReference type="EMBL" id="RBNJ01006784">
    <property type="protein sequence ID" value="RUS28322.1"/>
    <property type="molecule type" value="Genomic_DNA"/>
</dbReference>
<feature type="compositionally biased region" description="Polar residues" evidence="1">
    <location>
        <begin position="286"/>
        <end position="307"/>
    </location>
</feature>
<dbReference type="AlphaFoldDB" id="A0A433QEV4"/>
<evidence type="ECO:0000256" key="1">
    <source>
        <dbReference type="SAM" id="MobiDB-lite"/>
    </source>
</evidence>
<feature type="non-terminal residue" evidence="3">
    <location>
        <position position="307"/>
    </location>
</feature>